<feature type="domain" description="HTH LytTR-type" evidence="3">
    <location>
        <begin position="192"/>
        <end position="279"/>
    </location>
</feature>
<keyword evidence="2" id="KW-1133">Transmembrane helix</keyword>
<dbReference type="Gene3D" id="2.40.50.1020">
    <property type="entry name" value="LytTr DNA-binding domain"/>
    <property type="match status" value="1"/>
</dbReference>
<protein>
    <recommendedName>
        <fullName evidence="3">HTH LytTR-type domain-containing protein</fullName>
    </recommendedName>
</protein>
<feature type="transmembrane region" description="Helical" evidence="2">
    <location>
        <begin position="37"/>
        <end position="59"/>
    </location>
</feature>
<feature type="transmembrane region" description="Helical" evidence="2">
    <location>
        <begin position="121"/>
        <end position="141"/>
    </location>
</feature>
<dbReference type="InterPro" id="IPR007492">
    <property type="entry name" value="LytTR_DNA-bd_dom"/>
</dbReference>
<reference evidence="4 5" key="1">
    <citation type="journal article" date="2017" name="Emerg. Infect. Dis.">
        <title>Carbapenemase VCC-1-Producing Vibrio cholerae in Coastal Waters of Germany.</title>
        <authorList>
            <person name="Hammerl J.A."/>
            <person name="Jackel C."/>
            <person name="Bortolaia V."/>
            <person name="Schwartz K."/>
            <person name="Bier N."/>
            <person name="Hendriksen R.S."/>
            <person name="Guerra B."/>
            <person name="Strauch E."/>
        </authorList>
    </citation>
    <scope>NUCLEOTIDE SEQUENCE [LARGE SCALE GENOMIC DNA]</scope>
    <source>
        <strain evidence="4 5">VN-2825</strain>
    </source>
</reference>
<name>A0A395TB82_VIBCL</name>
<feature type="transmembrane region" description="Helical" evidence="2">
    <location>
        <begin position="79"/>
        <end position="101"/>
    </location>
</feature>
<proteinExistence type="predicted"/>
<gene>
    <name evidence="4" type="ORF">BC353_18385</name>
</gene>
<evidence type="ECO:0000313" key="5">
    <source>
        <dbReference type="Proteomes" id="UP000266701"/>
    </source>
</evidence>
<dbReference type="RefSeq" id="WP_118090385.1">
    <property type="nucleotide sequence ID" value="NZ_JAYDBU010000055.1"/>
</dbReference>
<dbReference type="Pfam" id="PF04397">
    <property type="entry name" value="LytTR"/>
    <property type="match status" value="1"/>
</dbReference>
<dbReference type="Proteomes" id="UP000266701">
    <property type="component" value="Unassembled WGS sequence"/>
</dbReference>
<dbReference type="SMART" id="SM00850">
    <property type="entry name" value="LytTR"/>
    <property type="match status" value="1"/>
</dbReference>
<keyword evidence="2" id="KW-0812">Transmembrane</keyword>
<evidence type="ECO:0000259" key="3">
    <source>
        <dbReference type="PROSITE" id="PS50930"/>
    </source>
</evidence>
<organism evidence="4 5">
    <name type="scientific">Vibrio cholerae</name>
    <dbReference type="NCBI Taxonomy" id="666"/>
    <lineage>
        <taxon>Bacteria</taxon>
        <taxon>Pseudomonadati</taxon>
        <taxon>Pseudomonadota</taxon>
        <taxon>Gammaproteobacteria</taxon>
        <taxon>Vibrionales</taxon>
        <taxon>Vibrionaceae</taxon>
        <taxon>Vibrio</taxon>
    </lineage>
</organism>
<dbReference type="AlphaFoldDB" id="A0A395TB82"/>
<evidence type="ECO:0000313" key="4">
    <source>
        <dbReference type="EMBL" id="RGP81939.1"/>
    </source>
</evidence>
<keyword evidence="2" id="KW-0472">Membrane</keyword>
<dbReference type="PROSITE" id="PS50930">
    <property type="entry name" value="HTH_LYTTR"/>
    <property type="match status" value="1"/>
</dbReference>
<comment type="caution">
    <text evidence="4">The sequence shown here is derived from an EMBL/GenBank/DDBJ whole genome shotgun (WGS) entry which is preliminary data.</text>
</comment>
<dbReference type="GO" id="GO:0000160">
    <property type="term" value="P:phosphorelay signal transduction system"/>
    <property type="evidence" value="ECO:0007669"/>
    <property type="project" value="UniProtKB-KW"/>
</dbReference>
<evidence type="ECO:0000256" key="1">
    <source>
        <dbReference type="ARBA" id="ARBA00023012"/>
    </source>
</evidence>
<keyword evidence="1" id="KW-0902">Two-component regulatory system</keyword>
<evidence type="ECO:0000256" key="2">
    <source>
        <dbReference type="SAM" id="Phobius"/>
    </source>
</evidence>
<accession>A0A395TB82</accession>
<dbReference type="GO" id="GO:0003677">
    <property type="term" value="F:DNA binding"/>
    <property type="evidence" value="ECO:0007669"/>
    <property type="project" value="InterPro"/>
</dbReference>
<dbReference type="EMBL" id="MCBA01000216">
    <property type="protein sequence ID" value="RGP81939.1"/>
    <property type="molecule type" value="Genomic_DNA"/>
</dbReference>
<sequence>MQKQTFDFGDISPLRYFFTIALVLALLFALIDNNPNLPFWLQLPLWLYQSVVPMALMLLSHKGLAHLAPFNALNAWLKLLLSGLLGALSFVPFALAIDVFLRLEPTPNSLINWVHALGQETLGVLPPVVLCWLAINAPWVLGFKMVNPNAPAAATQSAEPSSSVQSPAVEDVLPSTTPDALQALLPKSKQGELLYLKSELHYLLVVTEAGQTLILANLKDTITLCANIAGIQPHRSYWVSKKAIKTLRKTGREGSLILHNGQEIPVSRNKLNHVKTFLL</sequence>
<feature type="transmembrane region" description="Helical" evidence="2">
    <location>
        <begin position="12"/>
        <end position="31"/>
    </location>
</feature>